<keyword evidence="3" id="KW-0274">FAD</keyword>
<dbReference type="GO" id="GO:0016651">
    <property type="term" value="F:oxidoreductase activity, acting on NAD(P)H"/>
    <property type="evidence" value="ECO:0007669"/>
    <property type="project" value="TreeGrafter"/>
</dbReference>
<keyword evidence="4" id="KW-0560">Oxidoreductase</keyword>
<accession>A0A918DR29</accession>
<dbReference type="Pfam" id="PF07992">
    <property type="entry name" value="Pyr_redox_2"/>
    <property type="match status" value="1"/>
</dbReference>
<evidence type="ECO:0000259" key="6">
    <source>
        <dbReference type="Pfam" id="PF14759"/>
    </source>
</evidence>
<dbReference type="SUPFAM" id="SSF51905">
    <property type="entry name" value="FAD/NAD(P)-binding domain"/>
    <property type="match status" value="2"/>
</dbReference>
<evidence type="ECO:0000313" key="7">
    <source>
        <dbReference type="EMBL" id="GGO80186.1"/>
    </source>
</evidence>
<dbReference type="RefSeq" id="WP_229698058.1">
    <property type="nucleotide sequence ID" value="NZ_BMMS01000001.1"/>
</dbReference>
<dbReference type="PRINTS" id="PR00368">
    <property type="entry name" value="FADPNR"/>
</dbReference>
<reference evidence="7" key="2">
    <citation type="submission" date="2020-09" db="EMBL/GenBank/DDBJ databases">
        <authorList>
            <person name="Sun Q."/>
            <person name="Zhou Y."/>
        </authorList>
    </citation>
    <scope>NUCLEOTIDE SEQUENCE</scope>
    <source>
        <strain evidence="7">CGMCC 4.7201</strain>
    </source>
</reference>
<dbReference type="InterPro" id="IPR023753">
    <property type="entry name" value="FAD/NAD-binding_dom"/>
</dbReference>
<dbReference type="EMBL" id="BMMS01000001">
    <property type="protein sequence ID" value="GGO80186.1"/>
    <property type="molecule type" value="Genomic_DNA"/>
</dbReference>
<comment type="caution">
    <text evidence="7">The sequence shown here is derived from an EMBL/GenBank/DDBJ whole genome shotgun (WGS) entry which is preliminary data.</text>
</comment>
<evidence type="ECO:0000256" key="1">
    <source>
        <dbReference type="ARBA" id="ARBA00001974"/>
    </source>
</evidence>
<reference evidence="7" key="1">
    <citation type="journal article" date="2014" name="Int. J. Syst. Evol. Microbiol.">
        <title>Complete genome sequence of Corynebacterium casei LMG S-19264T (=DSM 44701T), isolated from a smear-ripened cheese.</title>
        <authorList>
            <consortium name="US DOE Joint Genome Institute (JGI-PGF)"/>
            <person name="Walter F."/>
            <person name="Albersmeier A."/>
            <person name="Kalinowski J."/>
            <person name="Ruckert C."/>
        </authorList>
    </citation>
    <scope>NUCLEOTIDE SEQUENCE</scope>
    <source>
        <strain evidence="7">CGMCC 4.7201</strain>
    </source>
</reference>
<dbReference type="GO" id="GO:0005737">
    <property type="term" value="C:cytoplasm"/>
    <property type="evidence" value="ECO:0007669"/>
    <property type="project" value="TreeGrafter"/>
</dbReference>
<keyword evidence="8" id="KW-1185">Reference proteome</keyword>
<keyword evidence="2" id="KW-0285">Flavoprotein</keyword>
<evidence type="ECO:0000256" key="3">
    <source>
        <dbReference type="ARBA" id="ARBA00022827"/>
    </source>
</evidence>
<evidence type="ECO:0000256" key="4">
    <source>
        <dbReference type="ARBA" id="ARBA00023002"/>
    </source>
</evidence>
<comment type="cofactor">
    <cofactor evidence="1">
        <name>FAD</name>
        <dbReference type="ChEBI" id="CHEBI:57692"/>
    </cofactor>
</comment>
<dbReference type="PRINTS" id="PR00411">
    <property type="entry name" value="PNDRDTASEI"/>
</dbReference>
<dbReference type="Pfam" id="PF14759">
    <property type="entry name" value="Reductase_C"/>
    <property type="match status" value="1"/>
</dbReference>
<dbReference type="SUPFAM" id="SSF55424">
    <property type="entry name" value="FAD/NAD-linked reductases, dimerisation (C-terminal) domain"/>
    <property type="match status" value="1"/>
</dbReference>
<evidence type="ECO:0000313" key="8">
    <source>
        <dbReference type="Proteomes" id="UP000641932"/>
    </source>
</evidence>
<evidence type="ECO:0000256" key="2">
    <source>
        <dbReference type="ARBA" id="ARBA00022630"/>
    </source>
</evidence>
<feature type="domain" description="FAD/NAD(P)-binding" evidence="5">
    <location>
        <begin position="2"/>
        <end position="300"/>
    </location>
</feature>
<name>A0A918DR29_9ACTN</name>
<dbReference type="Gene3D" id="3.50.50.60">
    <property type="entry name" value="FAD/NAD(P)-binding domain"/>
    <property type="match status" value="2"/>
</dbReference>
<dbReference type="InterPro" id="IPR036188">
    <property type="entry name" value="FAD/NAD-bd_sf"/>
</dbReference>
<dbReference type="InterPro" id="IPR028202">
    <property type="entry name" value="Reductase_C"/>
</dbReference>
<dbReference type="PANTHER" id="PTHR43557">
    <property type="entry name" value="APOPTOSIS-INDUCING FACTOR 1"/>
    <property type="match status" value="1"/>
</dbReference>
<sequence>MSTVIVGAGQAGVHLAATLRQEGYQERIVLIGDEPEPPYQRPPLSKAFLLGSAPEHTLHLRAESFYRDSAIELLRGERVTWIDRPGRRVRLAGGTHLAWDRLVLATGARPRPLGVPGEDLGGVLPLRNLADARALREHMASARSVVIVGGGFVGLEVAAAFASEGGEAVLLEAGDRLMGRAVTEPVSRFFARAHADRGTRIRLGAGAAEFLGRRGHVTAVRTTDGRTHPADLVVTGVGVLANSELAEWAGLAADGGILVDAALRTTDPRVHAIGDCARFPSAHHRARVRLESVQNAVDQAVHTGRLIATGEVRSYRELPWFWSDQKGLKLQIAGLPTGHDHVQLLGEPGSGRFSTLVFRGGRLVAVESVNRPADHMAARRLLASGRELAPDRAAAPGFDLKAFTADTAELAV</sequence>
<dbReference type="AlphaFoldDB" id="A0A918DR29"/>
<organism evidence="7 8">
    <name type="scientific">Wenjunlia tyrosinilytica</name>
    <dbReference type="NCBI Taxonomy" id="1544741"/>
    <lineage>
        <taxon>Bacteria</taxon>
        <taxon>Bacillati</taxon>
        <taxon>Actinomycetota</taxon>
        <taxon>Actinomycetes</taxon>
        <taxon>Kitasatosporales</taxon>
        <taxon>Streptomycetaceae</taxon>
        <taxon>Wenjunlia</taxon>
    </lineage>
</organism>
<dbReference type="PANTHER" id="PTHR43557:SF2">
    <property type="entry name" value="RIESKE DOMAIN-CONTAINING PROTEIN-RELATED"/>
    <property type="match status" value="1"/>
</dbReference>
<gene>
    <name evidence="7" type="primary">hcaD</name>
    <name evidence="7" type="ORF">GCM10012280_01460</name>
</gene>
<dbReference type="InterPro" id="IPR050446">
    <property type="entry name" value="FAD-oxidoreductase/Apoptosis"/>
</dbReference>
<dbReference type="Proteomes" id="UP000641932">
    <property type="component" value="Unassembled WGS sequence"/>
</dbReference>
<protein>
    <submittedName>
        <fullName evidence="7">Pyridine nucleotide-disulfide oxidoreductase</fullName>
    </submittedName>
</protein>
<proteinExistence type="predicted"/>
<evidence type="ECO:0000259" key="5">
    <source>
        <dbReference type="Pfam" id="PF07992"/>
    </source>
</evidence>
<dbReference type="InterPro" id="IPR016156">
    <property type="entry name" value="FAD/NAD-linked_Rdtase_dimer_sf"/>
</dbReference>
<feature type="domain" description="Reductase C-terminal" evidence="6">
    <location>
        <begin position="320"/>
        <end position="403"/>
    </location>
</feature>
<dbReference type="Gene3D" id="3.30.390.30">
    <property type="match status" value="1"/>
</dbReference>